<dbReference type="CDD" id="cd00146">
    <property type="entry name" value="PKD"/>
    <property type="match status" value="1"/>
</dbReference>
<dbReference type="EMBL" id="WACR01000007">
    <property type="protein sequence ID" value="KAB1063776.1"/>
    <property type="molecule type" value="Genomic_DNA"/>
</dbReference>
<dbReference type="NCBIfam" id="TIGR04131">
    <property type="entry name" value="Bac_Flav_CTERM"/>
    <property type="match status" value="1"/>
</dbReference>
<sequence length="1739" mass="185838">MKRLLLAPVITLFILLANNPLKATHVSGGNIEYECIGPNQFQITLRLFEDCSGSATLGNNEDIDITSNCGFNQTVTLNSTGPANEISQLCATALPNSYCAGGGLPGMLEYVYQTTVTLPAGCDSLQLAYSLAARNASNNISNSLNEDFSVTATLDNSIPCPNSAPTFSYSGIPYVCVGQNVEFNPGVVESDGDSLAYNLVTPLGDNLNPITYNAGFSATQPFGAASPVTFNNTNGQLSFVPDASMANAPGNWVVAIEVCEYRGDSLIGCVTRDFQFVVQNCNNAIPYMIDPGFMNVGSQTTILDSNSLEVCAGDSFSFQLMFTDSLLGGQPTGDSVISFTNVDAVFPNSNVNVINDDTSIITVNGNIPTTQAGMKSFTVQLEDDACPVPALSILQFDLTVLPKTTITSTSNPDTLCSQTDTTFIEVVGGNQFNWNVLSGEAINPGVNFSDTATVTGNNFWAKPSQTTTYEVVSDNFNGCGNRDTLTVVVSDLITLSPILSDTAICYNDSVELGAVSSSFNSYAWNTGATTPTIFGYGGNNYQVTISDSLGCTAADTADITNYTQLAFGLPVDDTICVAEDSVEIGPGNTFDNYAWSTSSSDSSISVYTPGDYSITATDSNTCTYIDTFSLSHYPDIPYSLPNDTLICYYDSVAIDATNPGFESYYWNHLADTASSPSVGYGEFSVEATDTNGCVKYDTISIDTSLTFDLLSQLDSICPLDSIDLQVTPTFTQYLWSNGDVTQTTTVDAAGVYSVTATDSLGCENYDSVNVIQFNSQPLDLGMDDTICVYDSLTINATSIYDTYSWSNSSTDSSITVNTPDDYSVVVSDSNGCQFTDTLTLGNYPDIPFSLPNDTVICYYDTIVIDASTPGFDTYNWNLLPDTGSSISYGPGEYSLAAIDTNGCQKSDSILVSSSGIVNIVPTTEIICPEDSVEITGDSVLTAYNWSTNETTQSIIADTAGVYTVTGTDTLGCQYSDSTEVQYFNVTQVDLGPDDTLCLGATSVLDAGGGFTSYTWDDATTNQVRAVSQSNDYSVTTTDQNGCLSSDTVNVYFDPGEQFSLGNDTAICPTDSIQLSAPANQQAYSWNTGDTTQNIFAQSGTFSVTVTNTRGCTSSDTINISFRTPPTVSIGSDQYYCENTTFSQPVDPGFGYSSYLWYDGSTNQVNNISEQDDTVWVEITDGFGCIGSDTLQVIEDPIPSLSLGGSDSICAGQSKALNAGTAGGSIVSYQWSFNNQSTQSINISTNSSINNTSSTDYSVTVTDTNGCVNSDTFTLVVSPLPEPDLGNDTAYCVGDNFQTVFNPGQFTAYSWNTGATSQSITVGASDSTYSVTVTDVNGCSNDDNVRVTENPLPQPNLGADTSICSGVSFNIVLSPGGFEDYNWSTGSGNSSILVTQGGNYTVTVTDINGCVNDDTKDINIIPSPQINLGGNRVLCEDSNFAITLDATPALIGPAYGYNWSTSETTDTIQVDDFGTYSVTVTNPNNGCVDSASVDFTPFGTVMPDLGDDGFICEGEAVVLNPNIQSEGYSYTWSTGANTRTITVTSEGSYWVELNAINGTCQGIRDTILLDRALQPVVELGNQIRACEGQVVELLNDQTGFPNTEYYWQDTIQSRSISVTSGGTYRVKAVNQCGTITDEISVVFDNCYQVFVPDAFTPNGDGVNDEFKAETGQDLIEYSMVIYNRWGEVVFKTNDIRVGWDGTMNGNPLPQDSYVWRISYISALDESRTRKEKQGKVIMIK</sequence>
<feature type="signal peptide" evidence="1">
    <location>
        <begin position="1"/>
        <end position="23"/>
    </location>
</feature>
<protein>
    <submittedName>
        <fullName evidence="2">T9SS type B sorting domain-containing protein</fullName>
    </submittedName>
</protein>
<evidence type="ECO:0000313" key="2">
    <source>
        <dbReference type="EMBL" id="KAB1063776.1"/>
    </source>
</evidence>
<dbReference type="InterPro" id="IPR013783">
    <property type="entry name" value="Ig-like_fold"/>
</dbReference>
<dbReference type="OrthoDB" id="9765926at2"/>
<keyword evidence="1" id="KW-0732">Signal</keyword>
<dbReference type="RefSeq" id="WP_151168563.1">
    <property type="nucleotide sequence ID" value="NZ_WACR01000007.1"/>
</dbReference>
<dbReference type="InterPro" id="IPR026341">
    <property type="entry name" value="T9SS_type_B"/>
</dbReference>
<dbReference type="Proteomes" id="UP000435357">
    <property type="component" value="Unassembled WGS sequence"/>
</dbReference>
<proteinExistence type="predicted"/>
<feature type="chain" id="PRO_5026905101" evidence="1">
    <location>
        <begin position="24"/>
        <end position="1739"/>
    </location>
</feature>
<dbReference type="SUPFAM" id="SSF49299">
    <property type="entry name" value="PKD domain"/>
    <property type="match status" value="1"/>
</dbReference>
<gene>
    <name evidence="2" type="ORF">F3059_09415</name>
</gene>
<reference evidence="2 3" key="1">
    <citation type="submission" date="2019-09" db="EMBL/GenBank/DDBJ databases">
        <title>Genomes of Cryomorphaceae.</title>
        <authorList>
            <person name="Bowman J.P."/>
        </authorList>
    </citation>
    <scope>NUCLEOTIDE SEQUENCE [LARGE SCALE GENOMIC DNA]</scope>
    <source>
        <strain evidence="2 3">KCTC 52047</strain>
    </source>
</reference>
<name>A0A6N6M9N7_9FLAO</name>
<dbReference type="Gene3D" id="2.60.40.10">
    <property type="entry name" value="Immunoglobulins"/>
    <property type="match status" value="1"/>
</dbReference>
<accession>A0A6N6M9N7</accession>
<evidence type="ECO:0000256" key="1">
    <source>
        <dbReference type="SAM" id="SignalP"/>
    </source>
</evidence>
<dbReference type="InterPro" id="IPR035986">
    <property type="entry name" value="PKD_dom_sf"/>
</dbReference>
<comment type="caution">
    <text evidence="2">The sequence shown here is derived from an EMBL/GenBank/DDBJ whole genome shotgun (WGS) entry which is preliminary data.</text>
</comment>
<keyword evidence="3" id="KW-1185">Reference proteome</keyword>
<dbReference type="Pfam" id="PF13585">
    <property type="entry name" value="CHU_C"/>
    <property type="match status" value="1"/>
</dbReference>
<evidence type="ECO:0000313" key="3">
    <source>
        <dbReference type="Proteomes" id="UP000435357"/>
    </source>
</evidence>
<organism evidence="2 3">
    <name type="scientific">Salibacter halophilus</name>
    <dbReference type="NCBI Taxonomy" id="1803916"/>
    <lineage>
        <taxon>Bacteria</taxon>
        <taxon>Pseudomonadati</taxon>
        <taxon>Bacteroidota</taxon>
        <taxon>Flavobacteriia</taxon>
        <taxon>Flavobacteriales</taxon>
        <taxon>Salibacteraceae</taxon>
        <taxon>Salibacter</taxon>
    </lineage>
</organism>